<proteinExistence type="predicted"/>
<keyword evidence="1" id="KW-0732">Signal</keyword>
<evidence type="ECO:0008006" key="4">
    <source>
        <dbReference type="Google" id="ProtNLM"/>
    </source>
</evidence>
<organism evidence="2 3">
    <name type="scientific">Phialocephala subalpina</name>
    <dbReference type="NCBI Taxonomy" id="576137"/>
    <lineage>
        <taxon>Eukaryota</taxon>
        <taxon>Fungi</taxon>
        <taxon>Dikarya</taxon>
        <taxon>Ascomycota</taxon>
        <taxon>Pezizomycotina</taxon>
        <taxon>Leotiomycetes</taxon>
        <taxon>Helotiales</taxon>
        <taxon>Mollisiaceae</taxon>
        <taxon>Phialocephala</taxon>
        <taxon>Phialocephala fortinii species complex</taxon>
    </lineage>
</organism>
<protein>
    <recommendedName>
        <fullName evidence="4">Apple domain-containing protein</fullName>
    </recommendedName>
</protein>
<evidence type="ECO:0000256" key="1">
    <source>
        <dbReference type="SAM" id="SignalP"/>
    </source>
</evidence>
<feature type="chain" id="PRO_5012046938" description="Apple domain-containing protein" evidence="1">
    <location>
        <begin position="20"/>
        <end position="283"/>
    </location>
</feature>
<dbReference type="Proteomes" id="UP000184330">
    <property type="component" value="Unassembled WGS sequence"/>
</dbReference>
<feature type="signal peptide" evidence="1">
    <location>
        <begin position="1"/>
        <end position="19"/>
    </location>
</feature>
<gene>
    <name evidence="2" type="ORF">PAC_19565</name>
</gene>
<dbReference type="EMBL" id="FJOG01000077">
    <property type="protein sequence ID" value="CZR69665.1"/>
    <property type="molecule type" value="Genomic_DNA"/>
</dbReference>
<name>A0A1L7XXL7_9HELO</name>
<evidence type="ECO:0000313" key="3">
    <source>
        <dbReference type="Proteomes" id="UP000184330"/>
    </source>
</evidence>
<accession>A0A1L7XXL7</accession>
<evidence type="ECO:0000313" key="2">
    <source>
        <dbReference type="EMBL" id="CZR69665.1"/>
    </source>
</evidence>
<dbReference type="AlphaFoldDB" id="A0A1L7XXL7"/>
<reference evidence="2 3" key="1">
    <citation type="submission" date="2016-03" db="EMBL/GenBank/DDBJ databases">
        <authorList>
            <person name="Ploux O."/>
        </authorList>
    </citation>
    <scope>NUCLEOTIDE SEQUENCE [LARGE SCALE GENOMIC DNA]</scope>
    <source>
        <strain evidence="2 3">UAMH 11012</strain>
    </source>
</reference>
<sequence length="283" mass="29851">MHLTFRLVLLLAVAGSAYACVSDALMRSLSLYPATGSAFCTQYIRSTSTETLISTTTITSVEATVTPKTTVIQTITTFITVTVQETTTSTTALYPAPIKARSVFVPPYLSTFAPYQLSSGCSCFVSPLPTPVTTVVETVYTRVIPATTTAPTLTLTTFSTLTKTSTTTQVLTTVVPNCAPINGCILPNSSWSNVAWEYSQPQPVFCEDYCLGIGGCLGWQLGPANNATGSPPTCNILGLAAWRAWDPTPAAVGVAKGVGGGADCGTYWIYERSCPYVAGYPAI</sequence>
<dbReference type="PROSITE" id="PS51257">
    <property type="entry name" value="PROKAR_LIPOPROTEIN"/>
    <property type="match status" value="1"/>
</dbReference>
<keyword evidence="3" id="KW-1185">Reference proteome</keyword>
<dbReference type="OrthoDB" id="10556817at2759"/>